<reference evidence="2 3" key="1">
    <citation type="journal article" date="2018" name="Evol. Lett.">
        <title>Horizontal gene cluster transfer increased hallucinogenic mushroom diversity.</title>
        <authorList>
            <person name="Reynolds H.T."/>
            <person name="Vijayakumar V."/>
            <person name="Gluck-Thaler E."/>
            <person name="Korotkin H.B."/>
            <person name="Matheny P.B."/>
            <person name="Slot J.C."/>
        </authorList>
    </citation>
    <scope>NUCLEOTIDE SEQUENCE [LARGE SCALE GENOMIC DNA]</scope>
    <source>
        <strain evidence="2 3">2631</strain>
    </source>
</reference>
<dbReference type="InParanoid" id="A0A409XLT9"/>
<gene>
    <name evidence="2" type="ORF">CVT25_013025</name>
</gene>
<keyword evidence="3" id="KW-1185">Reference proteome</keyword>
<comment type="caution">
    <text evidence="2">The sequence shown here is derived from an EMBL/GenBank/DDBJ whole genome shotgun (WGS) entry which is preliminary data.</text>
</comment>
<name>A0A409XLT9_PSICY</name>
<protein>
    <submittedName>
        <fullName evidence="2">Uncharacterized protein</fullName>
    </submittedName>
</protein>
<dbReference type="AlphaFoldDB" id="A0A409XLT9"/>
<accession>A0A409XLT9</accession>
<dbReference type="EMBL" id="NHYD01001262">
    <property type="protein sequence ID" value="PPQ91743.1"/>
    <property type="molecule type" value="Genomic_DNA"/>
</dbReference>
<dbReference type="Proteomes" id="UP000283269">
    <property type="component" value="Unassembled WGS sequence"/>
</dbReference>
<sequence>MEEGAHGRARGREAGVEGVNEEQEQEQVGGLGKARSTDQERAFILAEVNLTSHPDGTSFGPSET</sequence>
<proteinExistence type="predicted"/>
<feature type="region of interest" description="Disordered" evidence="1">
    <location>
        <begin position="1"/>
        <end position="40"/>
    </location>
</feature>
<organism evidence="2 3">
    <name type="scientific">Psilocybe cyanescens</name>
    <dbReference type="NCBI Taxonomy" id="93625"/>
    <lineage>
        <taxon>Eukaryota</taxon>
        <taxon>Fungi</taxon>
        <taxon>Dikarya</taxon>
        <taxon>Basidiomycota</taxon>
        <taxon>Agaricomycotina</taxon>
        <taxon>Agaricomycetes</taxon>
        <taxon>Agaricomycetidae</taxon>
        <taxon>Agaricales</taxon>
        <taxon>Agaricineae</taxon>
        <taxon>Strophariaceae</taxon>
        <taxon>Psilocybe</taxon>
    </lineage>
</organism>
<feature type="compositionally biased region" description="Basic and acidic residues" evidence="1">
    <location>
        <begin position="1"/>
        <end position="15"/>
    </location>
</feature>
<evidence type="ECO:0000313" key="2">
    <source>
        <dbReference type="EMBL" id="PPQ91743.1"/>
    </source>
</evidence>
<evidence type="ECO:0000313" key="3">
    <source>
        <dbReference type="Proteomes" id="UP000283269"/>
    </source>
</evidence>
<evidence type="ECO:0000256" key="1">
    <source>
        <dbReference type="SAM" id="MobiDB-lite"/>
    </source>
</evidence>